<dbReference type="Proteomes" id="UP000770661">
    <property type="component" value="Unassembled WGS sequence"/>
</dbReference>
<evidence type="ECO:0000256" key="1">
    <source>
        <dbReference type="SAM" id="MobiDB-lite"/>
    </source>
</evidence>
<feature type="compositionally biased region" description="Gly residues" evidence="1">
    <location>
        <begin position="49"/>
        <end position="60"/>
    </location>
</feature>
<accession>A0A8J5CY30</accession>
<comment type="caution">
    <text evidence="2">The sequence shown here is derived from an EMBL/GenBank/DDBJ whole genome shotgun (WGS) entry which is preliminary data.</text>
</comment>
<organism evidence="2 3">
    <name type="scientific">Chionoecetes opilio</name>
    <name type="common">Atlantic snow crab</name>
    <name type="synonym">Cancer opilio</name>
    <dbReference type="NCBI Taxonomy" id="41210"/>
    <lineage>
        <taxon>Eukaryota</taxon>
        <taxon>Metazoa</taxon>
        <taxon>Ecdysozoa</taxon>
        <taxon>Arthropoda</taxon>
        <taxon>Crustacea</taxon>
        <taxon>Multicrustacea</taxon>
        <taxon>Malacostraca</taxon>
        <taxon>Eumalacostraca</taxon>
        <taxon>Eucarida</taxon>
        <taxon>Decapoda</taxon>
        <taxon>Pleocyemata</taxon>
        <taxon>Brachyura</taxon>
        <taxon>Eubrachyura</taxon>
        <taxon>Majoidea</taxon>
        <taxon>Majidae</taxon>
        <taxon>Chionoecetes</taxon>
    </lineage>
</organism>
<feature type="compositionally biased region" description="Low complexity" evidence="1">
    <location>
        <begin position="116"/>
        <end position="128"/>
    </location>
</feature>
<evidence type="ECO:0000313" key="2">
    <source>
        <dbReference type="EMBL" id="KAG0724981.1"/>
    </source>
</evidence>
<dbReference type="EMBL" id="JACEEZ010006159">
    <property type="protein sequence ID" value="KAG0724981.1"/>
    <property type="molecule type" value="Genomic_DNA"/>
</dbReference>
<sequence>MFALSKHTGLEKPNAMFFEESESLGSVVSGQQSPELAEQSKASVEDTGVSGGGSAGGVLTGGSVAITKPGRSEREWSAPPSCDSGGGEDSQYGDVGKRGTESLPPSPAKAFPAHMTSAPTSPTTTDDSSLGRTVFRSSKSGKVVTPLASLAHARENIIGTATREAPRGYQVYET</sequence>
<reference evidence="2" key="1">
    <citation type="submission" date="2020-07" db="EMBL/GenBank/DDBJ databases">
        <title>The High-quality genome of the commercially important snow crab, Chionoecetes opilio.</title>
        <authorList>
            <person name="Jeong J.-H."/>
            <person name="Ryu S."/>
        </authorList>
    </citation>
    <scope>NUCLEOTIDE SEQUENCE</scope>
    <source>
        <strain evidence="2">MADBK_172401_WGS</strain>
        <tissue evidence="2">Digestive gland</tissue>
    </source>
</reference>
<dbReference type="OrthoDB" id="5593455at2759"/>
<dbReference type="AlphaFoldDB" id="A0A8J5CY30"/>
<keyword evidence="3" id="KW-1185">Reference proteome</keyword>
<feature type="region of interest" description="Disordered" evidence="1">
    <location>
        <begin position="22"/>
        <end position="134"/>
    </location>
</feature>
<name>A0A8J5CY30_CHIOP</name>
<gene>
    <name evidence="2" type="ORF">GWK47_004855</name>
</gene>
<evidence type="ECO:0000313" key="3">
    <source>
        <dbReference type="Proteomes" id="UP000770661"/>
    </source>
</evidence>
<proteinExistence type="predicted"/>
<protein>
    <submittedName>
        <fullName evidence="2">Uncharacterized protein</fullName>
    </submittedName>
</protein>
<feature type="compositionally biased region" description="Low complexity" evidence="1">
    <location>
        <begin position="23"/>
        <end position="33"/>
    </location>
</feature>